<sequence>MNRQRRLKRVPGEPVEVLFFQNHPSLDLLAGGSRLGGKRKGDVI</sequence>
<name>A0A2L2X7B1_9FIRM</name>
<evidence type="ECO:0000313" key="2">
    <source>
        <dbReference type="Proteomes" id="UP000239549"/>
    </source>
</evidence>
<keyword evidence="2" id="KW-1185">Reference proteome</keyword>
<proteinExistence type="predicted"/>
<evidence type="ECO:0000313" key="1">
    <source>
        <dbReference type="EMBL" id="GBF31880.1"/>
    </source>
</evidence>
<dbReference type="EMBL" id="BFAV01000003">
    <property type="protein sequence ID" value="GBF31880.1"/>
    <property type="molecule type" value="Genomic_DNA"/>
</dbReference>
<gene>
    <name evidence="1" type="ORF">DCCM_0064</name>
</gene>
<comment type="caution">
    <text evidence="1">The sequence shown here is derived from an EMBL/GenBank/DDBJ whole genome shotgun (WGS) entry which is preliminary data.</text>
</comment>
<organism evidence="1 2">
    <name type="scientific">Desulfocucumis palustris</name>
    <dbReference type="NCBI Taxonomy" id="1898651"/>
    <lineage>
        <taxon>Bacteria</taxon>
        <taxon>Bacillati</taxon>
        <taxon>Bacillota</taxon>
        <taxon>Clostridia</taxon>
        <taxon>Eubacteriales</taxon>
        <taxon>Desulfocucumaceae</taxon>
        <taxon>Desulfocucumis</taxon>
    </lineage>
</organism>
<dbReference type="Proteomes" id="UP000239549">
    <property type="component" value="Unassembled WGS sequence"/>
</dbReference>
<protein>
    <submittedName>
        <fullName evidence="1">Uncharacterized protein</fullName>
    </submittedName>
</protein>
<accession>A0A2L2X7B1</accession>
<dbReference type="AlphaFoldDB" id="A0A2L2X7B1"/>
<reference evidence="2" key="1">
    <citation type="submission" date="2018-02" db="EMBL/GenBank/DDBJ databases">
        <title>Genome sequence of Desulfocucumis palustris strain NAW-5.</title>
        <authorList>
            <person name="Watanabe M."/>
            <person name="Kojima H."/>
            <person name="Fukui M."/>
        </authorList>
    </citation>
    <scope>NUCLEOTIDE SEQUENCE [LARGE SCALE GENOMIC DNA]</scope>
    <source>
        <strain evidence="2">NAW-5</strain>
    </source>
</reference>